<dbReference type="EMBL" id="AP022608">
    <property type="protein sequence ID" value="BBZ16014.1"/>
    <property type="molecule type" value="Genomic_DNA"/>
</dbReference>
<proteinExistence type="predicted"/>
<dbReference type="InterPro" id="IPR001763">
    <property type="entry name" value="Rhodanese-like_dom"/>
</dbReference>
<dbReference type="InterPro" id="IPR050229">
    <property type="entry name" value="GlpE_sulfurtransferase"/>
</dbReference>
<dbReference type="PANTHER" id="PTHR43031:SF16">
    <property type="entry name" value="OXIDOREDUCTASE"/>
    <property type="match status" value="1"/>
</dbReference>
<evidence type="ECO:0000313" key="2">
    <source>
        <dbReference type="EMBL" id="BBZ16014.1"/>
    </source>
</evidence>
<organism evidence="2 3">
    <name type="scientific">Mycolicibacterium gadium</name>
    <name type="common">Mycobacterium gadium</name>
    <dbReference type="NCBI Taxonomy" id="1794"/>
    <lineage>
        <taxon>Bacteria</taxon>
        <taxon>Bacillati</taxon>
        <taxon>Actinomycetota</taxon>
        <taxon>Actinomycetes</taxon>
        <taxon>Mycobacteriales</taxon>
        <taxon>Mycobacteriaceae</taxon>
        <taxon>Mycolicibacterium</taxon>
    </lineage>
</organism>
<name>A0A7I7WEV0_MYCGU</name>
<protein>
    <recommendedName>
        <fullName evidence="1">Rhodanese domain-containing protein</fullName>
    </recommendedName>
</protein>
<accession>A0A7I7WEV0</accession>
<dbReference type="AlphaFoldDB" id="A0A7I7WEV0"/>
<sequence>MGPQDFANAIETAVVVTINVHIPYEGDIAGTDLTVPFDQLREQITALPTARSTPLAVYCRSGRMSRIAASTLAELGYHDVVELAGGMQAWQQSGRPVVFR</sequence>
<evidence type="ECO:0000259" key="1">
    <source>
        <dbReference type="PROSITE" id="PS50206"/>
    </source>
</evidence>
<dbReference type="KEGG" id="mgad:MGAD_03490"/>
<dbReference type="Proteomes" id="UP000466187">
    <property type="component" value="Chromosome"/>
</dbReference>
<reference evidence="2 3" key="1">
    <citation type="journal article" date="2019" name="Emerg. Microbes Infect.">
        <title>Comprehensive subspecies identification of 175 nontuberculous mycobacteria species based on 7547 genomic profiles.</title>
        <authorList>
            <person name="Matsumoto Y."/>
            <person name="Kinjo T."/>
            <person name="Motooka D."/>
            <person name="Nabeya D."/>
            <person name="Jung N."/>
            <person name="Uechi K."/>
            <person name="Horii T."/>
            <person name="Iida T."/>
            <person name="Fujita J."/>
            <person name="Nakamura S."/>
        </authorList>
    </citation>
    <scope>NUCLEOTIDE SEQUENCE [LARGE SCALE GENOMIC DNA]</scope>
    <source>
        <strain evidence="2 3">JCM 12688</strain>
    </source>
</reference>
<dbReference type="CDD" id="cd00158">
    <property type="entry name" value="RHOD"/>
    <property type="match status" value="1"/>
</dbReference>
<dbReference type="RefSeq" id="WP_235689944.1">
    <property type="nucleotide sequence ID" value="NZ_AP022608.1"/>
</dbReference>
<dbReference type="Gene3D" id="3.40.250.10">
    <property type="entry name" value="Rhodanese-like domain"/>
    <property type="match status" value="1"/>
</dbReference>
<dbReference type="InterPro" id="IPR036873">
    <property type="entry name" value="Rhodanese-like_dom_sf"/>
</dbReference>
<feature type="domain" description="Rhodanese" evidence="1">
    <location>
        <begin position="38"/>
        <end position="99"/>
    </location>
</feature>
<dbReference type="PROSITE" id="PS50206">
    <property type="entry name" value="RHODANESE_3"/>
    <property type="match status" value="1"/>
</dbReference>
<dbReference type="Pfam" id="PF00581">
    <property type="entry name" value="Rhodanese"/>
    <property type="match status" value="1"/>
</dbReference>
<dbReference type="SUPFAM" id="SSF52821">
    <property type="entry name" value="Rhodanese/Cell cycle control phosphatase"/>
    <property type="match status" value="1"/>
</dbReference>
<dbReference type="PANTHER" id="PTHR43031">
    <property type="entry name" value="FAD-DEPENDENT OXIDOREDUCTASE"/>
    <property type="match status" value="1"/>
</dbReference>
<evidence type="ECO:0000313" key="3">
    <source>
        <dbReference type="Proteomes" id="UP000466187"/>
    </source>
</evidence>
<gene>
    <name evidence="2" type="ORF">MGAD_03490</name>
</gene>